<sequence>MVHTILTHPGGAHKDDLLAVCVLIAKYGAPVVRREPTPEELDDPKVAIIDVGGVHDPSRMDFDHHHFPREHPPTCALSLVLEHLGLYEDALHFCDWLEPAEWFDSRGPTKTAKWLGVPRKAISQLNSPIDITVLRRFAQRTELAAGDPLYEFMRFVGEDLLEYLRVARERIDFAAKHVARWHIAHGDQVIEAVFLPRTDPPAKEPSNAVGNYIRAEGLGDTIAAIVYPDRRGEGYGIGRYEDHPQLDFSRVEDQPDVHFAHKSGFMCKTSATDHERLRALIVKAWTPRGTN</sequence>
<comment type="caution">
    <text evidence="1">The sequence shown here is derived from an EMBL/GenBank/DDBJ whole genome shotgun (WGS) entry which is preliminary data.</text>
</comment>
<dbReference type="RefSeq" id="WP_106391266.1">
    <property type="nucleotide sequence ID" value="NZ_PVNK01000107.1"/>
</dbReference>
<gene>
    <name evidence="1" type="ORF">ENSA5_18220</name>
</gene>
<reference evidence="1 2" key="1">
    <citation type="submission" date="2018-03" db="EMBL/GenBank/DDBJ databases">
        <title>Draft Genome Sequences of the Obligatory Marine Myxobacteria Enhygromyxa salina SWB005.</title>
        <authorList>
            <person name="Poehlein A."/>
            <person name="Moghaddam J.A."/>
            <person name="Harms H."/>
            <person name="Alanjari M."/>
            <person name="Koenig G.M."/>
            <person name="Daniel R."/>
            <person name="Schaeberle T.F."/>
        </authorList>
    </citation>
    <scope>NUCLEOTIDE SEQUENCE [LARGE SCALE GENOMIC DNA]</scope>
    <source>
        <strain evidence="1 2">SWB005</strain>
    </source>
</reference>
<dbReference type="InterPro" id="IPR003226">
    <property type="entry name" value="MYG1_exonuclease"/>
</dbReference>
<organism evidence="1 2">
    <name type="scientific">Enhygromyxa salina</name>
    <dbReference type="NCBI Taxonomy" id="215803"/>
    <lineage>
        <taxon>Bacteria</taxon>
        <taxon>Pseudomonadati</taxon>
        <taxon>Myxococcota</taxon>
        <taxon>Polyangia</taxon>
        <taxon>Nannocystales</taxon>
        <taxon>Nannocystaceae</taxon>
        <taxon>Enhygromyxa</taxon>
    </lineage>
</organism>
<dbReference type="Proteomes" id="UP000237968">
    <property type="component" value="Unassembled WGS sequence"/>
</dbReference>
<dbReference type="AlphaFoldDB" id="A0A2S9YDF7"/>
<proteinExistence type="predicted"/>
<evidence type="ECO:0000313" key="1">
    <source>
        <dbReference type="EMBL" id="PRQ03051.1"/>
    </source>
</evidence>
<dbReference type="Pfam" id="PF03690">
    <property type="entry name" value="MYG1_exonuc"/>
    <property type="match status" value="1"/>
</dbReference>
<accession>A0A2S9YDF7</accession>
<protein>
    <submittedName>
        <fullName evidence="1">Uncharacterized protein</fullName>
    </submittedName>
</protein>
<dbReference type="EMBL" id="PVNK01000107">
    <property type="protein sequence ID" value="PRQ03051.1"/>
    <property type="molecule type" value="Genomic_DNA"/>
</dbReference>
<evidence type="ECO:0000313" key="2">
    <source>
        <dbReference type="Proteomes" id="UP000237968"/>
    </source>
</evidence>
<name>A0A2S9YDF7_9BACT</name>
<keyword evidence="2" id="KW-1185">Reference proteome</keyword>
<dbReference type="OrthoDB" id="183622at2"/>